<dbReference type="InterPro" id="IPR003833">
    <property type="entry name" value="CT_C_D"/>
</dbReference>
<dbReference type="PROSITE" id="PS50979">
    <property type="entry name" value="BC"/>
    <property type="match status" value="1"/>
</dbReference>
<protein>
    <submittedName>
        <fullName evidence="12">Urea carboxylase</fullName>
    </submittedName>
</protein>
<feature type="domain" description="ATP-grasp" evidence="10">
    <location>
        <begin position="120"/>
        <end position="317"/>
    </location>
</feature>
<dbReference type="Pfam" id="PF00364">
    <property type="entry name" value="Biotin_lipoyl"/>
    <property type="match status" value="1"/>
</dbReference>
<dbReference type="SUPFAM" id="SSF51246">
    <property type="entry name" value="Rudiment single hybrid motif"/>
    <property type="match status" value="1"/>
</dbReference>
<dbReference type="SMART" id="SM00796">
    <property type="entry name" value="AHS1"/>
    <property type="match status" value="1"/>
</dbReference>
<dbReference type="RefSeq" id="WP_089657150.1">
    <property type="nucleotide sequence ID" value="NZ_FNGH01000002.1"/>
</dbReference>
<dbReference type="SMART" id="SM00878">
    <property type="entry name" value="Biotin_carb_C"/>
    <property type="match status" value="1"/>
</dbReference>
<dbReference type="InterPro" id="IPR011053">
    <property type="entry name" value="Single_hybrid_motif"/>
</dbReference>
<dbReference type="InterPro" id="IPR000089">
    <property type="entry name" value="Biotin_lipoyl"/>
</dbReference>
<dbReference type="PROSITE" id="PS50968">
    <property type="entry name" value="BIOTINYL_LIPOYL"/>
    <property type="match status" value="1"/>
</dbReference>
<sequence>MFSKVLIANRGAIAARILRTLKRLGVGSVVVYADADRDAPYVYQADEAYSLGDGAAADTYLDIDKLIAIARDSGAQAVHPGYGFLSENTRFIDACEAAGLVFLGPTAEQIRGFGLKHEARLLAERAEVPLVPGSGLLDDAETALAEAQRIGYPVMLKSTAGGGGIGMQVCQNAAELSRAFDSVRGLGERNFGDGGVFVEAYIPRARHLEVQLFGDGQGRVVALGERDCSTQRRHQKVLEECPAPDLPDSVRQALHATAVRLGEAVAYRSAGTVEFIYDARRQTFYFLEVNTRLQVEHGVTEEVWGVDIVEWMVRLGAGELPDLLALSRDLAPRGHAVQARLYAEDPLHDFRPSAGLLTEVSFPSGAGLRVDAAIEAGLEISALFDPMLAKVIVHAEDRATACAQLAEALDAASVYGIATNRRWLSHVLRDPRFQGAEIHTRWLADLDWAPPVIEVIAPGTMTTIQDHPGRQGHWDVGVPPSGPFDDWSFRLGNRLLDNPAKAAGLEITLTGPTLRFHRATQVVLAGAALPATLDGEPVDVWQVLDIPPGATLKLGKASAGARAYLLVRGGIDCPQYLGSRSTFTLGQFGGHGGRALRSGDMLDLPELAAIEPRRLDPQLIPALGKQGRTWQIAVLYGPHGAPDFFTKGDIDAFFNHHWEVHYNSSRTGVRLIGPRPEWARADGGEAGLHPSNIHDNAYAFGTIDFTGDMPVILGPDGPSLGGFVCPATVVRAERWKLGQLAAGDRVRFVPVSLATARQLEARQLAQLDSLTAQPDSIPTPTPAQATALTEQRDTPLLRDVPAAEAGERILYRRAGDDFLLIEFGAMELDIALRFRVHAWMLWLDEHPLPGLRELTPGIRSLQVHYEPRELALDDLLAHLTQAERELRDVETLEVESRVVHLPLSWDDPACHEAIDKYQRSVRPDAPWCPSNLDFIRRINGLEHQREVRDIVFDARYLVMGLGDVYLGAPVATPLDPRQRLVTTKYNPARTWTAENSVGIGGAYLCVYGMEGPGGYQFVGRTLQMWNRYRVTEHFAQPWLLRFFDQLRFFEVSHEELAQIRRDFPHGRYPLEVETTRFKLADYQAELERQAGAIARFRERRETAFQAEMAEWRANGQFTFEDQAPQAADAAELADHELGVDSPVTGSLWKLLVAEGDEVDAGQAVALVESMKMEVEISATEAGRVTRLPLKEGASVAPGQPIVILQPAEEKTA</sequence>
<dbReference type="InterPro" id="IPR003778">
    <property type="entry name" value="CT_A_B"/>
</dbReference>
<dbReference type="SUPFAM" id="SSF160467">
    <property type="entry name" value="PH0987 N-terminal domain-like"/>
    <property type="match status" value="1"/>
</dbReference>
<organism evidence="12 13">
    <name type="scientific">Franzmannia pantelleriensis</name>
    <dbReference type="NCBI Taxonomy" id="48727"/>
    <lineage>
        <taxon>Bacteria</taxon>
        <taxon>Pseudomonadati</taxon>
        <taxon>Pseudomonadota</taxon>
        <taxon>Gammaproteobacteria</taxon>
        <taxon>Oceanospirillales</taxon>
        <taxon>Halomonadaceae</taxon>
        <taxon>Franzmannia</taxon>
    </lineage>
</organism>
<dbReference type="Pfam" id="PF02626">
    <property type="entry name" value="CT_A_B"/>
    <property type="match status" value="1"/>
</dbReference>
<dbReference type="SMART" id="SM00797">
    <property type="entry name" value="AHS2"/>
    <property type="match status" value="1"/>
</dbReference>
<dbReference type="STRING" id="48727.SAMN05192555_102298"/>
<keyword evidence="13" id="KW-1185">Reference proteome</keyword>
<dbReference type="InterPro" id="IPR011764">
    <property type="entry name" value="Biotin_carboxylation_dom"/>
</dbReference>
<dbReference type="SUPFAM" id="SSF56059">
    <property type="entry name" value="Glutathione synthetase ATP-binding domain-like"/>
    <property type="match status" value="1"/>
</dbReference>
<dbReference type="AlphaFoldDB" id="A0A1G9GZ94"/>
<dbReference type="InterPro" id="IPR011054">
    <property type="entry name" value="Rudment_hybrid_motif"/>
</dbReference>
<dbReference type="InterPro" id="IPR050856">
    <property type="entry name" value="Biotin_carboxylase_complex"/>
</dbReference>
<dbReference type="Pfam" id="PF02786">
    <property type="entry name" value="CPSase_L_D2"/>
    <property type="match status" value="1"/>
</dbReference>
<dbReference type="Gene3D" id="3.30.470.20">
    <property type="entry name" value="ATP-grasp fold, B domain"/>
    <property type="match status" value="1"/>
</dbReference>
<dbReference type="InterPro" id="IPR005481">
    <property type="entry name" value="BC-like_N"/>
</dbReference>
<dbReference type="GO" id="GO:0046872">
    <property type="term" value="F:metal ion binding"/>
    <property type="evidence" value="ECO:0007669"/>
    <property type="project" value="InterPro"/>
</dbReference>
<evidence type="ECO:0000256" key="2">
    <source>
        <dbReference type="ARBA" id="ARBA00022598"/>
    </source>
</evidence>
<keyword evidence="3 7" id="KW-0547">Nucleotide-binding</keyword>
<dbReference type="Gene3D" id="2.40.50.100">
    <property type="match status" value="1"/>
</dbReference>
<dbReference type="Gene3D" id="3.30.1360.40">
    <property type="match status" value="1"/>
</dbReference>
<accession>A0A1G9GZ94</accession>
<feature type="domain" description="Lipoyl-binding" evidence="9">
    <location>
        <begin position="1129"/>
        <end position="1205"/>
    </location>
</feature>
<dbReference type="Pfam" id="PF02682">
    <property type="entry name" value="CT_C_D"/>
    <property type="match status" value="1"/>
</dbReference>
<evidence type="ECO:0000256" key="6">
    <source>
        <dbReference type="ARBA" id="ARBA00023267"/>
    </source>
</evidence>
<dbReference type="SUPFAM" id="SSF50891">
    <property type="entry name" value="Cyclophilin-like"/>
    <property type="match status" value="2"/>
</dbReference>
<name>A0A1G9GZ94_9GAMM</name>
<evidence type="ECO:0000313" key="13">
    <source>
        <dbReference type="Proteomes" id="UP000199107"/>
    </source>
</evidence>
<evidence type="ECO:0000256" key="8">
    <source>
        <dbReference type="SAM" id="MobiDB-lite"/>
    </source>
</evidence>
<dbReference type="PROSITE" id="PS00867">
    <property type="entry name" value="CPSASE_2"/>
    <property type="match status" value="1"/>
</dbReference>
<dbReference type="PROSITE" id="PS00866">
    <property type="entry name" value="CPSASE_1"/>
    <property type="match status" value="1"/>
</dbReference>
<feature type="region of interest" description="Disordered" evidence="8">
    <location>
        <begin position="770"/>
        <end position="796"/>
    </location>
</feature>
<evidence type="ECO:0000259" key="9">
    <source>
        <dbReference type="PROSITE" id="PS50968"/>
    </source>
</evidence>
<evidence type="ECO:0000256" key="4">
    <source>
        <dbReference type="ARBA" id="ARBA00022801"/>
    </source>
</evidence>
<dbReference type="Proteomes" id="UP000199107">
    <property type="component" value="Unassembled WGS sequence"/>
</dbReference>
<evidence type="ECO:0000256" key="7">
    <source>
        <dbReference type="PROSITE-ProRule" id="PRU00409"/>
    </source>
</evidence>
<dbReference type="PANTHER" id="PTHR18866">
    <property type="entry name" value="CARBOXYLASE:PYRUVATE/ACETYL-COA/PROPIONYL-COA CARBOXYLASE"/>
    <property type="match status" value="1"/>
</dbReference>
<dbReference type="GO" id="GO:0005524">
    <property type="term" value="F:ATP binding"/>
    <property type="evidence" value="ECO:0007669"/>
    <property type="project" value="UniProtKB-UniRule"/>
</dbReference>
<dbReference type="PANTHER" id="PTHR18866:SF128">
    <property type="entry name" value="UREA AMIDOLYASE"/>
    <property type="match status" value="1"/>
</dbReference>
<gene>
    <name evidence="12" type="ORF">SAMN05192555_102298</name>
</gene>
<keyword evidence="5 7" id="KW-0067">ATP-binding</keyword>
<dbReference type="InterPro" id="IPR016185">
    <property type="entry name" value="PreATP-grasp_dom_sf"/>
</dbReference>
<dbReference type="InterPro" id="IPR005479">
    <property type="entry name" value="CPAse_ATP-bd"/>
</dbReference>
<dbReference type="OrthoDB" id="9763189at2"/>
<reference evidence="13" key="1">
    <citation type="submission" date="2016-10" db="EMBL/GenBank/DDBJ databases">
        <authorList>
            <person name="Varghese N."/>
            <person name="Submissions S."/>
        </authorList>
    </citation>
    <scope>NUCLEOTIDE SEQUENCE [LARGE SCALE GENOMIC DNA]</scope>
    <source>
        <strain evidence="13">AAP</strain>
    </source>
</reference>
<evidence type="ECO:0000313" key="12">
    <source>
        <dbReference type="EMBL" id="SDL05904.1"/>
    </source>
</evidence>
<keyword evidence="6" id="KW-0092">Biotin</keyword>
<dbReference type="NCBIfam" id="TIGR00724">
    <property type="entry name" value="urea_amlyse_rel"/>
    <property type="match status" value="1"/>
</dbReference>
<keyword evidence="4" id="KW-0378">Hydrolase</keyword>
<evidence type="ECO:0000259" key="11">
    <source>
        <dbReference type="PROSITE" id="PS50979"/>
    </source>
</evidence>
<dbReference type="InterPro" id="IPR014084">
    <property type="entry name" value="Urea_COase"/>
</dbReference>
<dbReference type="GO" id="GO:0016874">
    <property type="term" value="F:ligase activity"/>
    <property type="evidence" value="ECO:0007669"/>
    <property type="project" value="UniProtKB-KW"/>
</dbReference>
<dbReference type="InterPro" id="IPR011761">
    <property type="entry name" value="ATP-grasp"/>
</dbReference>
<evidence type="ECO:0000256" key="5">
    <source>
        <dbReference type="ARBA" id="ARBA00022840"/>
    </source>
</evidence>
<proteinExistence type="predicted"/>
<dbReference type="Gene3D" id="2.40.100.10">
    <property type="entry name" value="Cyclophilin-like"/>
    <property type="match status" value="2"/>
</dbReference>
<evidence type="ECO:0000259" key="10">
    <source>
        <dbReference type="PROSITE" id="PS50975"/>
    </source>
</evidence>
<dbReference type="InterPro" id="IPR029000">
    <property type="entry name" value="Cyclophilin-like_dom_sf"/>
</dbReference>
<dbReference type="PROSITE" id="PS50975">
    <property type="entry name" value="ATP_GRASP"/>
    <property type="match status" value="1"/>
</dbReference>
<dbReference type="NCBIfam" id="TIGR02712">
    <property type="entry name" value="urea_carbox"/>
    <property type="match status" value="1"/>
</dbReference>
<dbReference type="SUPFAM" id="SSF52440">
    <property type="entry name" value="PreATP-grasp domain"/>
    <property type="match status" value="1"/>
</dbReference>
<dbReference type="Pfam" id="PF02785">
    <property type="entry name" value="Biotin_carb_C"/>
    <property type="match status" value="1"/>
</dbReference>
<feature type="domain" description="Biotin carboxylation" evidence="11">
    <location>
        <begin position="1"/>
        <end position="448"/>
    </location>
</feature>
<dbReference type="InterPro" id="IPR005482">
    <property type="entry name" value="Biotin_COase_C"/>
</dbReference>
<dbReference type="EMBL" id="FNGH01000002">
    <property type="protein sequence ID" value="SDL05904.1"/>
    <property type="molecule type" value="Genomic_DNA"/>
</dbReference>
<dbReference type="SUPFAM" id="SSF51230">
    <property type="entry name" value="Single hybrid motif"/>
    <property type="match status" value="1"/>
</dbReference>
<evidence type="ECO:0000256" key="3">
    <source>
        <dbReference type="ARBA" id="ARBA00022741"/>
    </source>
</evidence>
<comment type="cofactor">
    <cofactor evidence="1">
        <name>biotin</name>
        <dbReference type="ChEBI" id="CHEBI:57586"/>
    </cofactor>
</comment>
<dbReference type="CDD" id="cd06850">
    <property type="entry name" value="biotinyl_domain"/>
    <property type="match status" value="1"/>
</dbReference>
<dbReference type="GO" id="GO:0016787">
    <property type="term" value="F:hydrolase activity"/>
    <property type="evidence" value="ECO:0007669"/>
    <property type="project" value="UniProtKB-KW"/>
</dbReference>
<keyword evidence="2" id="KW-0436">Ligase</keyword>
<evidence type="ECO:0000256" key="1">
    <source>
        <dbReference type="ARBA" id="ARBA00001953"/>
    </source>
</evidence>
<dbReference type="Pfam" id="PF00289">
    <property type="entry name" value="Biotin_carb_N"/>
    <property type="match status" value="1"/>
</dbReference>